<name>A0ABQ3FIU6_9GAMM</name>
<dbReference type="Proteomes" id="UP000604243">
    <property type="component" value="Unassembled WGS sequence"/>
</dbReference>
<keyword evidence="2" id="KW-1185">Reference proteome</keyword>
<gene>
    <name evidence="1" type="ORF">GCM10010082_17590</name>
</gene>
<evidence type="ECO:0000313" key="2">
    <source>
        <dbReference type="Proteomes" id="UP000604243"/>
    </source>
</evidence>
<protein>
    <submittedName>
        <fullName evidence="1">Uncharacterized protein</fullName>
    </submittedName>
</protein>
<evidence type="ECO:0000313" key="1">
    <source>
        <dbReference type="EMBL" id="GHC25229.1"/>
    </source>
</evidence>
<proteinExistence type="predicted"/>
<organism evidence="1 2">
    <name type="scientific">Kushneria pakistanensis</name>
    <dbReference type="NCBI Taxonomy" id="1508770"/>
    <lineage>
        <taxon>Bacteria</taxon>
        <taxon>Pseudomonadati</taxon>
        <taxon>Pseudomonadota</taxon>
        <taxon>Gammaproteobacteria</taxon>
        <taxon>Oceanospirillales</taxon>
        <taxon>Halomonadaceae</taxon>
        <taxon>Kushneria</taxon>
    </lineage>
</organism>
<reference evidence="2" key="1">
    <citation type="journal article" date="2019" name="Int. J. Syst. Evol. Microbiol.">
        <title>The Global Catalogue of Microorganisms (GCM) 10K type strain sequencing project: providing services to taxonomists for standard genome sequencing and annotation.</title>
        <authorList>
            <consortium name="The Broad Institute Genomics Platform"/>
            <consortium name="The Broad Institute Genome Sequencing Center for Infectious Disease"/>
            <person name="Wu L."/>
            <person name="Ma J."/>
        </authorList>
    </citation>
    <scope>NUCLEOTIDE SEQUENCE [LARGE SCALE GENOMIC DNA]</scope>
    <source>
        <strain evidence="2">KCTC 42082</strain>
    </source>
</reference>
<comment type="caution">
    <text evidence="1">The sequence shown here is derived from an EMBL/GenBank/DDBJ whole genome shotgun (WGS) entry which is preliminary data.</text>
</comment>
<dbReference type="EMBL" id="BMZM01000002">
    <property type="protein sequence ID" value="GHC25229.1"/>
    <property type="molecule type" value="Genomic_DNA"/>
</dbReference>
<accession>A0ABQ3FIU6</accession>
<sequence length="83" mass="9139">MAGVGEDETGTHLVDRRFQRALHGDEVDVVEFLKGHADDEFIVGLVMGWGGLGCRYGKQRADKCSTQKASGAWHRDRHGIFPG</sequence>